<dbReference type="InterPro" id="IPR008753">
    <property type="entry name" value="Peptidase_M13_N"/>
</dbReference>
<feature type="transmembrane region" description="Helical" evidence="10">
    <location>
        <begin position="26"/>
        <end position="44"/>
    </location>
</feature>
<accession>A0A195CCB2</accession>
<dbReference type="PROSITE" id="PS51885">
    <property type="entry name" value="NEPRILYSIN"/>
    <property type="match status" value="1"/>
</dbReference>
<keyword evidence="10" id="KW-0472">Membrane</keyword>
<comment type="cofactor">
    <cofactor evidence="1">
        <name>Zn(2+)</name>
        <dbReference type="ChEBI" id="CHEBI:29105"/>
    </cofactor>
</comment>
<dbReference type="Gene3D" id="3.40.390.10">
    <property type="entry name" value="Collagenase (Catalytic Domain)"/>
    <property type="match status" value="1"/>
</dbReference>
<keyword evidence="4" id="KW-0645">Protease</keyword>
<feature type="domain" description="Peptidase M13 C-terminal" evidence="11">
    <location>
        <begin position="917"/>
        <end position="1127"/>
    </location>
</feature>
<feature type="region of interest" description="Disordered" evidence="9">
    <location>
        <begin position="78"/>
        <end position="97"/>
    </location>
</feature>
<evidence type="ECO:0000256" key="1">
    <source>
        <dbReference type="ARBA" id="ARBA00001947"/>
    </source>
</evidence>
<dbReference type="Pfam" id="PF05649">
    <property type="entry name" value="Peptidase_M13_N"/>
    <property type="match status" value="1"/>
</dbReference>
<protein>
    <submittedName>
        <fullName evidence="13">Endothelin-converting enzyme 2</fullName>
    </submittedName>
</protein>
<dbReference type="GO" id="GO:0005886">
    <property type="term" value="C:plasma membrane"/>
    <property type="evidence" value="ECO:0007669"/>
    <property type="project" value="UniProtKB-SubCell"/>
</dbReference>
<keyword evidence="10" id="KW-1133">Transmembrane helix</keyword>
<evidence type="ECO:0000313" key="13">
    <source>
        <dbReference type="EMBL" id="KYM98494.1"/>
    </source>
</evidence>
<feature type="domain" description="Peptidase M13 N-terminal" evidence="12">
    <location>
        <begin position="438"/>
        <end position="840"/>
    </location>
</feature>
<comment type="subcellular location">
    <subcellularLocation>
        <location evidence="2">Cell membrane</location>
        <topology evidence="2">Single-pass type II membrane protein</topology>
    </subcellularLocation>
</comment>
<evidence type="ECO:0000259" key="11">
    <source>
        <dbReference type="Pfam" id="PF01431"/>
    </source>
</evidence>
<dbReference type="EMBL" id="KQ977957">
    <property type="protein sequence ID" value="KYM98494.1"/>
    <property type="molecule type" value="Genomic_DNA"/>
</dbReference>
<keyword evidence="10" id="KW-0812">Transmembrane</keyword>
<proteinExistence type="inferred from homology"/>
<keyword evidence="5" id="KW-0479">Metal-binding</keyword>
<dbReference type="GO" id="GO:0016485">
    <property type="term" value="P:protein processing"/>
    <property type="evidence" value="ECO:0007669"/>
    <property type="project" value="TreeGrafter"/>
</dbReference>
<feature type="compositionally biased region" description="Low complexity" evidence="9">
    <location>
        <begin position="79"/>
        <end position="97"/>
    </location>
</feature>
<evidence type="ECO:0000256" key="7">
    <source>
        <dbReference type="ARBA" id="ARBA00022833"/>
    </source>
</evidence>
<evidence type="ECO:0000256" key="2">
    <source>
        <dbReference type="ARBA" id="ARBA00004401"/>
    </source>
</evidence>
<dbReference type="PANTHER" id="PTHR11733:SF240">
    <property type="entry name" value="GH14155P-RELATED"/>
    <property type="match status" value="1"/>
</dbReference>
<organism evidence="13 14">
    <name type="scientific">Cyphomyrmex costatus</name>
    <dbReference type="NCBI Taxonomy" id="456900"/>
    <lineage>
        <taxon>Eukaryota</taxon>
        <taxon>Metazoa</taxon>
        <taxon>Ecdysozoa</taxon>
        <taxon>Arthropoda</taxon>
        <taxon>Hexapoda</taxon>
        <taxon>Insecta</taxon>
        <taxon>Pterygota</taxon>
        <taxon>Neoptera</taxon>
        <taxon>Endopterygota</taxon>
        <taxon>Hymenoptera</taxon>
        <taxon>Apocrita</taxon>
        <taxon>Aculeata</taxon>
        <taxon>Formicoidea</taxon>
        <taxon>Formicidae</taxon>
        <taxon>Myrmicinae</taxon>
        <taxon>Cyphomyrmex</taxon>
    </lineage>
</organism>
<reference evidence="13 14" key="1">
    <citation type="submission" date="2016-03" db="EMBL/GenBank/DDBJ databases">
        <title>Cyphomyrmex costatus WGS genome.</title>
        <authorList>
            <person name="Nygaard S."/>
            <person name="Hu H."/>
            <person name="Boomsma J."/>
            <person name="Zhang G."/>
        </authorList>
    </citation>
    <scope>NUCLEOTIDE SEQUENCE [LARGE SCALE GENOMIC DNA]</scope>
    <source>
        <strain evidence="13">MS0001</strain>
        <tissue evidence="13">Whole body</tissue>
    </source>
</reference>
<dbReference type="STRING" id="456900.A0A195CCB2"/>
<comment type="similarity">
    <text evidence="3">Belongs to the peptidase M13 family.</text>
</comment>
<evidence type="ECO:0000259" key="12">
    <source>
        <dbReference type="Pfam" id="PF05649"/>
    </source>
</evidence>
<gene>
    <name evidence="13" type="ORF">ALC62_10851</name>
</gene>
<keyword evidence="14" id="KW-1185">Reference proteome</keyword>
<evidence type="ECO:0000256" key="6">
    <source>
        <dbReference type="ARBA" id="ARBA00022801"/>
    </source>
</evidence>
<dbReference type="GO" id="GO:0046872">
    <property type="term" value="F:metal ion binding"/>
    <property type="evidence" value="ECO:0007669"/>
    <property type="project" value="UniProtKB-KW"/>
</dbReference>
<dbReference type="InterPro" id="IPR042089">
    <property type="entry name" value="Peptidase_M13_dom_2"/>
</dbReference>
<dbReference type="InterPro" id="IPR024079">
    <property type="entry name" value="MetalloPept_cat_dom_sf"/>
</dbReference>
<evidence type="ECO:0000256" key="4">
    <source>
        <dbReference type="ARBA" id="ARBA00022670"/>
    </source>
</evidence>
<dbReference type="AlphaFoldDB" id="A0A195CCB2"/>
<evidence type="ECO:0000256" key="5">
    <source>
        <dbReference type="ARBA" id="ARBA00022723"/>
    </source>
</evidence>
<sequence length="1148" mass="133271">MPFRKTYQINNREQGKAAQQDQSYRSCLMTLIIFFFMCLILILACKPWKMQNQSKYKEPSIKHDPQYYPQQRTKEVTSTKKISLTTSTTQRSPTTERTISPKTWIIPVNTSVIENGLTEDTNVITEDYSKNNVKGFRYVERYFENKTSIDEITLPVSQKSEVEDYTSNEILKNVETTEESISLTKLPHNITTDNVINNTSSISTELTGTMKYTSIVDIIKNIMSSKSTKEFISDSTDGYYSSDKSEVDILTNNIITSTFLTQSNNIEENVFENSTKKYERLRIDIDNIAFSTSSLLIDVEESTTAKYSSDRNNSEALQFEVTTSNVIIRSDPQENKDRNSTTKYLNYEESAVIEYNTTLINENETKENSLSTINYTPLMDEKFSTKIETIPISYNNEANFMTTASTTFLNEDTSVCKTGYCKQIASKMLSYMNHSADPCDDFYEYACGGFEANPQLTDGNLIQRSRNYQRIANQMLKEKRENVHSTFITYYDSCVKYERNMNFNERIEMANDALRKIGKFYVPNTWPSNNKMSFTNLFAQLILHHSALLFDVVPELDEYHPNNFTLKIGPTTYKSPFKTEYVEDPCSDDKSETKGQYVDLEILYHNYERCKNDTSEFMSSIRKTLRELNVFKDLNDSYSEWNVQSEYIEKTVHVVDSIVMQEYFSNFPSKNEIREAYLMNDYSKVSLVELQSSSTFVNWAQLIHLLTGVNVESNETIQVYFYAALIKGLRKLEEYAAKDSMSLNNAIMALYANRLYHELVLPKRDNVKDYCLRVATYLLQLEASNLYVSSFTDNEIMQMNEIIKKTFNNLKQTLLDKMHEAQWAKEEGREELLNKINSLKLALPVVSYFKNRDSLYSEYNVSEVILNDNYFNNSMVLLKRYRVLMYIELKREVGGPKQIWTYYATPFQSKAQVIYTLNLIIIPYGIIDWSLMNVLMNGDELSYFLLATLGNLIAHQIAHHFDTNGIHYWNQIRNAEYSLMFENEFTNNHFDDYINCQKENLYQEPVNMTLPFTDQIVSFRIPRLTLNERLSEMTGLRLAYDTLALTKSNAKRLPWIQLRIDQLFYLAYAQMYCTKMSLTSLYVSLHESEDLPSRIRVFVSASNNKFLAEAWNCPLGSQIAPNDICNVFPYIEIRDLDDSGVRIARGKN</sequence>
<name>A0A195CCB2_9HYME</name>
<dbReference type="InterPro" id="IPR000718">
    <property type="entry name" value="Peptidase_M13"/>
</dbReference>
<evidence type="ECO:0000256" key="9">
    <source>
        <dbReference type="SAM" id="MobiDB-lite"/>
    </source>
</evidence>
<dbReference type="Gene3D" id="1.10.1380.10">
    <property type="entry name" value="Neutral endopeptidase , domain2"/>
    <property type="match status" value="1"/>
</dbReference>
<keyword evidence="8" id="KW-0482">Metalloprotease</keyword>
<evidence type="ECO:0000256" key="10">
    <source>
        <dbReference type="SAM" id="Phobius"/>
    </source>
</evidence>
<dbReference type="Proteomes" id="UP000078542">
    <property type="component" value="Unassembled WGS sequence"/>
</dbReference>
<evidence type="ECO:0000256" key="3">
    <source>
        <dbReference type="ARBA" id="ARBA00007357"/>
    </source>
</evidence>
<keyword evidence="7" id="KW-0862">Zinc</keyword>
<evidence type="ECO:0000313" key="14">
    <source>
        <dbReference type="Proteomes" id="UP000078542"/>
    </source>
</evidence>
<dbReference type="Pfam" id="PF01431">
    <property type="entry name" value="Peptidase_M13"/>
    <property type="match status" value="1"/>
</dbReference>
<dbReference type="PANTHER" id="PTHR11733">
    <property type="entry name" value="ZINC METALLOPROTEASE FAMILY M13 NEPRILYSIN-RELATED"/>
    <property type="match status" value="1"/>
</dbReference>
<dbReference type="InterPro" id="IPR018497">
    <property type="entry name" value="Peptidase_M13_C"/>
</dbReference>
<dbReference type="SUPFAM" id="SSF55486">
    <property type="entry name" value="Metalloproteases ('zincins'), catalytic domain"/>
    <property type="match status" value="1"/>
</dbReference>
<keyword evidence="6" id="KW-0378">Hydrolase</keyword>
<dbReference type="GO" id="GO:0004222">
    <property type="term" value="F:metalloendopeptidase activity"/>
    <property type="evidence" value="ECO:0007669"/>
    <property type="project" value="InterPro"/>
</dbReference>
<evidence type="ECO:0000256" key="8">
    <source>
        <dbReference type="ARBA" id="ARBA00023049"/>
    </source>
</evidence>